<evidence type="ECO:0000313" key="2">
    <source>
        <dbReference type="Proteomes" id="UP000230730"/>
    </source>
</evidence>
<accession>A0A2H0VKE0</accession>
<comment type="caution">
    <text evidence="1">The sequence shown here is derived from an EMBL/GenBank/DDBJ whole genome shotgun (WGS) entry which is preliminary data.</text>
</comment>
<protein>
    <submittedName>
        <fullName evidence="1">Uncharacterized protein</fullName>
    </submittedName>
</protein>
<name>A0A2H0VKE0_9BACT</name>
<sequence>MKITGKVVAMEAGPELEPAVNGFILRFAYHSPRMLRADCQFLLEQIKQGTSFFKNEHYSLQVYKKSVVITLFKPESGHAVAKFDRTEFLEFLNDHHHVS</sequence>
<evidence type="ECO:0000313" key="1">
    <source>
        <dbReference type="EMBL" id="PIR99575.1"/>
    </source>
</evidence>
<dbReference type="AlphaFoldDB" id="A0A2H0VKE0"/>
<dbReference type="Proteomes" id="UP000230730">
    <property type="component" value="Unassembled WGS sequence"/>
</dbReference>
<proteinExistence type="predicted"/>
<gene>
    <name evidence="1" type="ORF">COT86_03310</name>
</gene>
<dbReference type="EMBL" id="PFAE01000054">
    <property type="protein sequence ID" value="PIR99575.1"/>
    <property type="molecule type" value="Genomic_DNA"/>
</dbReference>
<reference evidence="2" key="1">
    <citation type="submission" date="2017-09" db="EMBL/GenBank/DDBJ databases">
        <title>Depth-based differentiation of microbial function through sediment-hosted aquifers and enrichment of novel symbionts in the deep terrestrial subsurface.</title>
        <authorList>
            <person name="Probst A.J."/>
            <person name="Ladd B."/>
            <person name="Jarett J.K."/>
            <person name="Geller-Mcgrath D.E."/>
            <person name="Sieber C.M.K."/>
            <person name="Emerson J.B."/>
            <person name="Anantharaman K."/>
            <person name="Thomas B.C."/>
            <person name="Malmstrom R."/>
            <person name="Stieglmeier M."/>
            <person name="Klingl A."/>
            <person name="Woyke T."/>
            <person name="Ryan C.M."/>
            <person name="Banfield J.F."/>
        </authorList>
    </citation>
    <scope>NUCLEOTIDE SEQUENCE [LARGE SCALE GENOMIC DNA]</scope>
</reference>
<organism evidence="1 2">
    <name type="scientific">Candidatus Collierbacteria bacterium CG10_big_fil_rev_8_21_14_0_10_43_36</name>
    <dbReference type="NCBI Taxonomy" id="1974534"/>
    <lineage>
        <taxon>Bacteria</taxon>
        <taxon>Candidatus Collieribacteriota</taxon>
    </lineage>
</organism>